<dbReference type="STRING" id="582515.KR51_00015120"/>
<dbReference type="InParanoid" id="U5DBC8"/>
<evidence type="ECO:0000313" key="2">
    <source>
        <dbReference type="Proteomes" id="UP000016960"/>
    </source>
</evidence>
<dbReference type="RefSeq" id="WP_022606176.1">
    <property type="nucleotide sequence ID" value="NZ_ASSJ01000040.1"/>
</dbReference>
<accession>U5DBC8</accession>
<name>U5DBC8_9CHRO</name>
<comment type="caution">
    <text evidence="1">The sequence shown here is derived from an EMBL/GenBank/DDBJ whole genome shotgun (WGS) entry which is preliminary data.</text>
</comment>
<reference evidence="1 2" key="1">
    <citation type="submission" date="2013-05" db="EMBL/GenBank/DDBJ databases">
        <title>Draft genome sequence of Rubidibacter lacunae KORDI 51-2.</title>
        <authorList>
            <person name="Choi D.H."/>
            <person name="Noh J.H."/>
            <person name="Kwon K.-K."/>
            <person name="Lee J.-H."/>
            <person name="Ryu J.-Y."/>
        </authorList>
    </citation>
    <scope>NUCLEOTIDE SEQUENCE [LARGE SCALE GENOMIC DNA]</scope>
    <source>
        <strain evidence="1 2">KORDI 51-2</strain>
    </source>
</reference>
<evidence type="ECO:0000313" key="1">
    <source>
        <dbReference type="EMBL" id="ERN41848.1"/>
    </source>
</evidence>
<proteinExistence type="predicted"/>
<dbReference type="EMBL" id="ASSJ01000040">
    <property type="protein sequence ID" value="ERN41848.1"/>
    <property type="molecule type" value="Genomic_DNA"/>
</dbReference>
<sequence length="71" mass="7650">MTPATIHQLWSLVSDSQIQSLLSLDDATLAQRLVGQLAARRALPDPEAIAARDYIHSKLSLIRDLAADGGI</sequence>
<protein>
    <submittedName>
        <fullName evidence="1">Uncharacterized protein</fullName>
    </submittedName>
</protein>
<dbReference type="Proteomes" id="UP000016960">
    <property type="component" value="Unassembled WGS sequence"/>
</dbReference>
<organism evidence="1 2">
    <name type="scientific">Rubidibacter lacunae KORDI 51-2</name>
    <dbReference type="NCBI Taxonomy" id="582515"/>
    <lineage>
        <taxon>Bacteria</taxon>
        <taxon>Bacillati</taxon>
        <taxon>Cyanobacteriota</taxon>
        <taxon>Cyanophyceae</taxon>
        <taxon>Oscillatoriophycideae</taxon>
        <taxon>Chroococcales</taxon>
        <taxon>Aphanothecaceae</taxon>
        <taxon>Rubidibacter</taxon>
    </lineage>
</organism>
<dbReference type="OrthoDB" id="426600at2"/>
<dbReference type="AlphaFoldDB" id="U5DBC8"/>
<gene>
    <name evidence="1" type="ORF">KR51_00015120</name>
</gene>
<keyword evidence="2" id="KW-1185">Reference proteome</keyword>